<dbReference type="InterPro" id="IPR036390">
    <property type="entry name" value="WH_DNA-bd_sf"/>
</dbReference>
<feature type="domain" description="B-block binding subunit of TFIIIC" evidence="7">
    <location>
        <begin position="106"/>
        <end position="180"/>
    </location>
</feature>
<dbReference type="OrthoDB" id="986153at2759"/>
<dbReference type="InterPro" id="IPR056062">
    <property type="entry name" value="DUF7645"/>
</dbReference>
<comment type="caution">
    <text evidence="14">The sequence shown here is derived from an EMBL/GenBank/DDBJ whole genome shotgun (WGS) entry which is preliminary data.</text>
</comment>
<keyword evidence="15" id="KW-1185">Reference proteome</keyword>
<evidence type="ECO:0000256" key="2">
    <source>
        <dbReference type="ARBA" id="ARBA00022553"/>
    </source>
</evidence>
<protein>
    <submittedName>
        <fullName evidence="14">Dihydrolipoamide acetyltransferase, long form protein isoform 1</fullName>
    </submittedName>
</protein>
<dbReference type="PANTHER" id="PTHR15180:SF1">
    <property type="entry name" value="GENERAL TRANSCRIPTION FACTOR 3C POLYPEPTIDE 1"/>
    <property type="match status" value="1"/>
</dbReference>
<dbReference type="Pfam" id="PF24101">
    <property type="entry name" value="WHD_GTF3C1"/>
    <property type="match status" value="1"/>
</dbReference>
<dbReference type="Pfam" id="PF04182">
    <property type="entry name" value="B-block_TFIIIC"/>
    <property type="match status" value="1"/>
</dbReference>
<dbReference type="InterPro" id="IPR036388">
    <property type="entry name" value="WH-like_DNA-bd_sf"/>
</dbReference>
<dbReference type="Pfam" id="PF24655">
    <property type="entry name" value="DUF7645"/>
    <property type="match status" value="1"/>
</dbReference>
<evidence type="ECO:0000259" key="10">
    <source>
        <dbReference type="Pfam" id="PF24538"/>
    </source>
</evidence>
<dbReference type="InterPro" id="IPR056063">
    <property type="entry name" value="DUF7646"/>
</dbReference>
<keyword evidence="3" id="KW-0238">DNA-binding</keyword>
<evidence type="ECO:0000259" key="8">
    <source>
        <dbReference type="Pfam" id="PF23704"/>
    </source>
</evidence>
<dbReference type="InterPro" id="IPR035625">
    <property type="entry name" value="Tfc3-like_eWH"/>
</dbReference>
<dbReference type="Pfam" id="PF24658">
    <property type="entry name" value="DUF7647"/>
    <property type="match status" value="1"/>
</dbReference>
<dbReference type="GO" id="GO:0006384">
    <property type="term" value="P:transcription initiation at RNA polymerase III promoter"/>
    <property type="evidence" value="ECO:0007669"/>
    <property type="project" value="InterPro"/>
</dbReference>
<feature type="domain" description="General transcription factor 3C polypeptide 1 winged-helix" evidence="8">
    <location>
        <begin position="1"/>
        <end position="92"/>
    </location>
</feature>
<dbReference type="Pfam" id="PF24657">
    <property type="entry name" value="DUF7646"/>
    <property type="match status" value="1"/>
</dbReference>
<accession>A0A6A2ZE58</accession>
<dbReference type="PANTHER" id="PTHR15180">
    <property type="entry name" value="GENERAL TRANSCRIPTION FACTOR 3C POLYPEPTIDE 1"/>
    <property type="match status" value="1"/>
</dbReference>
<dbReference type="GO" id="GO:0000127">
    <property type="term" value="C:transcription factor TFIIIC complex"/>
    <property type="evidence" value="ECO:0007669"/>
    <property type="project" value="InterPro"/>
</dbReference>
<feature type="region of interest" description="Disordered" evidence="6">
    <location>
        <begin position="995"/>
        <end position="1046"/>
    </location>
</feature>
<dbReference type="GO" id="GO:0042791">
    <property type="term" value="P:5S class rRNA transcription by RNA polymerase III"/>
    <property type="evidence" value="ECO:0007669"/>
    <property type="project" value="TreeGrafter"/>
</dbReference>
<feature type="domain" description="GTF3C1 extended winged-helix" evidence="9">
    <location>
        <begin position="498"/>
        <end position="604"/>
    </location>
</feature>
<evidence type="ECO:0000259" key="9">
    <source>
        <dbReference type="Pfam" id="PF24101"/>
    </source>
</evidence>
<evidence type="ECO:0000256" key="4">
    <source>
        <dbReference type="ARBA" id="ARBA00023163"/>
    </source>
</evidence>
<feature type="compositionally biased region" description="Basic and acidic residues" evidence="6">
    <location>
        <begin position="1011"/>
        <end position="1029"/>
    </location>
</feature>
<dbReference type="Gene3D" id="1.10.10.10">
    <property type="entry name" value="Winged helix-like DNA-binding domain superfamily/Winged helix DNA-binding domain"/>
    <property type="match status" value="1"/>
</dbReference>
<evidence type="ECO:0000259" key="7">
    <source>
        <dbReference type="Pfam" id="PF04182"/>
    </source>
</evidence>
<dbReference type="InterPro" id="IPR056064">
    <property type="entry name" value="DUF7647"/>
</dbReference>
<feature type="domain" description="DUF7645" evidence="11">
    <location>
        <begin position="872"/>
        <end position="931"/>
    </location>
</feature>
<evidence type="ECO:0000259" key="12">
    <source>
        <dbReference type="Pfam" id="PF24657"/>
    </source>
</evidence>
<dbReference type="GO" id="GO:0005634">
    <property type="term" value="C:nucleus"/>
    <property type="evidence" value="ECO:0007669"/>
    <property type="project" value="UniProtKB-SubCell"/>
</dbReference>
<dbReference type="InterPro" id="IPR007309">
    <property type="entry name" value="TFIIIC_Bblock-bd"/>
</dbReference>
<dbReference type="GO" id="GO:0003677">
    <property type="term" value="F:DNA binding"/>
    <property type="evidence" value="ECO:0007669"/>
    <property type="project" value="UniProtKB-KW"/>
</dbReference>
<comment type="subcellular location">
    <subcellularLocation>
        <location evidence="1">Nucleus</location>
    </subcellularLocation>
</comment>
<dbReference type="Pfam" id="PF23704">
    <property type="entry name" value="WHD_GTF3C1_N"/>
    <property type="match status" value="1"/>
</dbReference>
<evidence type="ECO:0000256" key="3">
    <source>
        <dbReference type="ARBA" id="ARBA00023125"/>
    </source>
</evidence>
<evidence type="ECO:0000256" key="5">
    <source>
        <dbReference type="ARBA" id="ARBA00023242"/>
    </source>
</evidence>
<evidence type="ECO:0000313" key="14">
    <source>
        <dbReference type="EMBL" id="KAE8689886.1"/>
    </source>
</evidence>
<keyword evidence="4" id="KW-0804">Transcription</keyword>
<dbReference type="EMBL" id="VEPZ02001167">
    <property type="protein sequence ID" value="KAE8689886.1"/>
    <property type="molecule type" value="Genomic_DNA"/>
</dbReference>
<reference evidence="14" key="1">
    <citation type="submission" date="2019-09" db="EMBL/GenBank/DDBJ databases">
        <title>Draft genome information of white flower Hibiscus syriacus.</title>
        <authorList>
            <person name="Kim Y.-M."/>
        </authorList>
    </citation>
    <scope>NUCLEOTIDE SEQUENCE [LARGE SCALE GENOMIC DNA]</scope>
    <source>
        <strain evidence="14">YM2019G1</strain>
    </source>
</reference>
<feature type="domain" description="DUF7599" evidence="10">
    <location>
        <begin position="213"/>
        <end position="296"/>
    </location>
</feature>
<keyword evidence="2" id="KW-0597">Phosphoprotein</keyword>
<dbReference type="Pfam" id="PF24538">
    <property type="entry name" value="DUF7599"/>
    <property type="match status" value="1"/>
</dbReference>
<feature type="domain" description="DUF7646" evidence="12">
    <location>
        <begin position="311"/>
        <end position="392"/>
    </location>
</feature>
<gene>
    <name evidence="14" type="ORF">F3Y22_tig00110931pilonHSYRG00239</name>
</gene>
<dbReference type="SUPFAM" id="SSF46785">
    <property type="entry name" value="Winged helix' DNA-binding domain"/>
    <property type="match status" value="1"/>
</dbReference>
<evidence type="ECO:0000256" key="1">
    <source>
        <dbReference type="ARBA" id="ARBA00004123"/>
    </source>
</evidence>
<name>A0A6A2ZE58_HIBSY</name>
<dbReference type="Proteomes" id="UP000436088">
    <property type="component" value="Unassembled WGS sequence"/>
</dbReference>
<dbReference type="GO" id="GO:0016740">
    <property type="term" value="F:transferase activity"/>
    <property type="evidence" value="ECO:0007669"/>
    <property type="project" value="UniProtKB-KW"/>
</dbReference>
<evidence type="ECO:0000256" key="6">
    <source>
        <dbReference type="SAM" id="MobiDB-lite"/>
    </source>
</evidence>
<keyword evidence="5" id="KW-0539">Nucleus</keyword>
<dbReference type="InterPro" id="IPR056428">
    <property type="entry name" value="WH_GTF3C1"/>
</dbReference>
<sequence length="1565" mass="177272">MDAIISSAVEEICSTGRDGVALSSLCSNLALNVEIKRVLWENLLQIPALQFRKRNRVYDRNDRLIQRFDDAEKLDLNVVAKDKLCDNFLGIYDFSLGGEEKEFHQQRLVLERIASARTNGITQSQLSKEFGIEGNRFFYLVKKLEKRGLIIRQEALVKTRGSGKQCLSTKLIHLYRYAKQLRSQEKFEVTKDEGTVDKEDSNVEHIEEDVLVNDNVPPMKAICDKLEEAHGKVLVMSDIKRDLGYVGSWQAKHRWQKIYDRLKTAGVVEETNVKVNGKDKRCLHLLKQFSCLDFEKNTIRCVEGKELKLGRCQIADQLVELPIDHQIYDTIDATGSKGMLITEVGKRFGIEKKSNHRNCFLMSNKFGMPMQMELHNKSHEYRIWTARNSESSNVIPSRLKDLFGKNSSLGVANPRCSDGSARISDFWSSESDTLWKTNNHENEMNLSSFSQRDDGASSSISNACKPQELIHETRAVSPNRTAHSVKTATLMLKACQSSTVDSARREQRILELLQVEKLVLRTELYRFLVNLEKDKGTTMDRKTVDKILQKLANEGQCKYIDLDIHEIMDTAVNRKVKVVLHPSIQSLSSEVIGVIRARIKSSSKLAHGKASFRKRNNNPVRLLDCVQITQTYDSSNFLSLRTEAMRANGFIFGKMVKARLLHSFLWEYAHGLSARGDVLSYGRQDNDLQKPYVTHNLFDMEGATKGIPLELFLQVVGSTVKVDNMREKVKKGVCLCDLSIQEYNDLNDTSAIRRLSSIVSILQRLKLIRLVTRGSSDAEVNLSHASPVYALELKPYIEEPLLAATHSNSGFLDLGPEQDIVRHEFTLSNRDDIDEYWQFLEYTYARVDPKAASHAFPGSTVHEIFGDRSWTSVRRMTVGQHAMLLKLLAKSKFNEKLPYKKCKEIAKNLNLTILQVLCVYNAKLRRRERNKIVNALETESDPMAISSFSQKRKRSAKSRVLKRRKVGNETGSFFQKFFSSSAGSDKDFIGEENKMLSSPQEHAGQLQGQQEEDHLKDSERSGANGDRHHSSTNHSAFSKLKSARPKRFQWTDDADRQLVIQYVKNIVGLGANLTEEQRLSFGNLPAHPNACYRRMKFLKHNRRFKESLRSLCNMLSKQHEKQMEQMEKRSMDDDNCGPIMPGSSGTGTKRSLFEGIECNKSIGFLDSDSFNEEKIKFALEDVLRSRHEPLLEAPRNANVCDYQFPLNTGSNAAKFSRWLAEHEKDFMRGGLDLTVDLRCGETFHLFALIYSGELFISPSIPVEGVGEAEFVKGFSAPFIDDSSIDNRREKGFPGIKLSVHRASVPRAVSLESSFKNGENFGDEQFIDGYYLGSNSGTPVVGSISSHSEIVKENVNFEHTVPTPGDSCKSPWELMVDHAAHLMPLTSSQEYVGSLSVEVFKCVYTAIQKAGDQGLTIEEVSTVMNTLGEKKMAELVIDVLQKFGQAEKVIFDGSLRFIARSTMQGNNKKKMHKRIINRAFRIVMQNPGILEGDIIRKMDFPMLNSQPLKKLLRLMVRGGHLFVKKHQSKRTGVPAILGTMIGGNSTKCELIYREHFFANPKSTFLL</sequence>
<dbReference type="InterPro" id="IPR056467">
    <property type="entry name" value="eWH_GTF3C1"/>
</dbReference>
<dbReference type="InterPro" id="IPR044210">
    <property type="entry name" value="Tfc3-like"/>
</dbReference>
<proteinExistence type="predicted"/>
<feature type="domain" description="DUF7647" evidence="13">
    <location>
        <begin position="691"/>
        <end position="871"/>
    </location>
</feature>
<dbReference type="InterPro" id="IPR056020">
    <property type="entry name" value="DUF7599"/>
</dbReference>
<evidence type="ECO:0000259" key="13">
    <source>
        <dbReference type="Pfam" id="PF24658"/>
    </source>
</evidence>
<evidence type="ECO:0000259" key="11">
    <source>
        <dbReference type="Pfam" id="PF24655"/>
    </source>
</evidence>
<organism evidence="14 15">
    <name type="scientific">Hibiscus syriacus</name>
    <name type="common">Rose of Sharon</name>
    <dbReference type="NCBI Taxonomy" id="106335"/>
    <lineage>
        <taxon>Eukaryota</taxon>
        <taxon>Viridiplantae</taxon>
        <taxon>Streptophyta</taxon>
        <taxon>Embryophyta</taxon>
        <taxon>Tracheophyta</taxon>
        <taxon>Spermatophyta</taxon>
        <taxon>Magnoliopsida</taxon>
        <taxon>eudicotyledons</taxon>
        <taxon>Gunneridae</taxon>
        <taxon>Pentapetalae</taxon>
        <taxon>rosids</taxon>
        <taxon>malvids</taxon>
        <taxon>Malvales</taxon>
        <taxon>Malvaceae</taxon>
        <taxon>Malvoideae</taxon>
        <taxon>Hibiscus</taxon>
    </lineage>
</organism>
<evidence type="ECO:0000313" key="15">
    <source>
        <dbReference type="Proteomes" id="UP000436088"/>
    </source>
</evidence>
<dbReference type="CDD" id="cd16169">
    <property type="entry name" value="Tau138_eWH"/>
    <property type="match status" value="1"/>
</dbReference>